<dbReference type="InterPro" id="IPR003661">
    <property type="entry name" value="HisK_dim/P_dom"/>
</dbReference>
<dbReference type="CDD" id="cd00156">
    <property type="entry name" value="REC"/>
    <property type="match status" value="1"/>
</dbReference>
<dbReference type="SUPFAM" id="SSF55785">
    <property type="entry name" value="PYP-like sensor domain (PAS domain)"/>
    <property type="match status" value="3"/>
</dbReference>
<dbReference type="PANTHER" id="PTHR43065">
    <property type="entry name" value="SENSOR HISTIDINE KINASE"/>
    <property type="match status" value="1"/>
</dbReference>
<dbReference type="Gene3D" id="3.40.50.2300">
    <property type="match status" value="1"/>
</dbReference>
<evidence type="ECO:0000259" key="12">
    <source>
        <dbReference type="PROSITE" id="PS50110"/>
    </source>
</evidence>
<dbReference type="InterPro" id="IPR000700">
    <property type="entry name" value="PAS-assoc_C"/>
</dbReference>
<dbReference type="Pfam" id="PF00072">
    <property type="entry name" value="Response_reg"/>
    <property type="match status" value="1"/>
</dbReference>
<evidence type="ECO:0000256" key="5">
    <source>
        <dbReference type="ARBA" id="ARBA00022741"/>
    </source>
</evidence>
<accession>A0A7R6PMU4</accession>
<keyword evidence="10" id="KW-0812">Transmembrane</keyword>
<feature type="domain" description="PAS" evidence="13">
    <location>
        <begin position="233"/>
        <end position="304"/>
    </location>
</feature>
<dbReference type="InterPro" id="IPR035965">
    <property type="entry name" value="PAS-like_dom_sf"/>
</dbReference>
<keyword evidence="16" id="KW-1185">Reference proteome</keyword>
<dbReference type="Gene3D" id="3.30.450.20">
    <property type="entry name" value="PAS domain"/>
    <property type="match status" value="3"/>
</dbReference>
<dbReference type="InterPro" id="IPR000014">
    <property type="entry name" value="PAS"/>
</dbReference>
<dbReference type="SMART" id="SM00086">
    <property type="entry name" value="PAC"/>
    <property type="match status" value="3"/>
</dbReference>
<dbReference type="SUPFAM" id="SSF55874">
    <property type="entry name" value="ATPase domain of HSP90 chaperone/DNA topoisomerase II/histidine kinase"/>
    <property type="match status" value="1"/>
</dbReference>
<dbReference type="PROSITE" id="PS50109">
    <property type="entry name" value="HIS_KIN"/>
    <property type="match status" value="1"/>
</dbReference>
<feature type="transmembrane region" description="Helical" evidence="10">
    <location>
        <begin position="149"/>
        <end position="172"/>
    </location>
</feature>
<keyword evidence="5" id="KW-0547">Nucleotide-binding</keyword>
<dbReference type="SUPFAM" id="SSF47384">
    <property type="entry name" value="Homodimeric domain of signal transducing histidine kinase"/>
    <property type="match status" value="1"/>
</dbReference>
<keyword evidence="10" id="KW-1133">Transmembrane helix</keyword>
<protein>
    <recommendedName>
        <fullName evidence="2">histidine kinase</fullName>
        <ecNumber evidence="2">2.7.13.3</ecNumber>
    </recommendedName>
</protein>
<comment type="catalytic activity">
    <reaction evidence="1">
        <text>ATP + protein L-histidine = ADP + protein N-phospho-L-histidine.</text>
        <dbReference type="EC" id="2.7.13.3"/>
    </reaction>
</comment>
<dbReference type="SMART" id="SM00091">
    <property type="entry name" value="PAS"/>
    <property type="match status" value="3"/>
</dbReference>
<evidence type="ECO:0000256" key="1">
    <source>
        <dbReference type="ARBA" id="ARBA00000085"/>
    </source>
</evidence>
<dbReference type="Pfam" id="PF00512">
    <property type="entry name" value="HisKA"/>
    <property type="match status" value="1"/>
</dbReference>
<dbReference type="InterPro" id="IPR011006">
    <property type="entry name" value="CheY-like_superfamily"/>
</dbReference>
<evidence type="ECO:0000256" key="3">
    <source>
        <dbReference type="ARBA" id="ARBA00022553"/>
    </source>
</evidence>
<proteinExistence type="predicted"/>
<dbReference type="PRINTS" id="PR00344">
    <property type="entry name" value="BCTRLSENSOR"/>
</dbReference>
<dbReference type="InterPro" id="IPR036890">
    <property type="entry name" value="HATPase_C_sf"/>
</dbReference>
<evidence type="ECO:0000259" key="14">
    <source>
        <dbReference type="PROSITE" id="PS50113"/>
    </source>
</evidence>
<dbReference type="Gene3D" id="6.10.340.10">
    <property type="match status" value="1"/>
</dbReference>
<gene>
    <name evidence="15" type="ORF">TTHT_1486</name>
</gene>
<dbReference type="CDD" id="cd00130">
    <property type="entry name" value="PAS"/>
    <property type="match status" value="3"/>
</dbReference>
<reference evidence="15 16" key="1">
    <citation type="journal article" date="2012" name="Extremophiles">
        <title>Thermotomaculum hydrothermale gen. nov., sp. nov., a novel heterotrophic thermophile within the phylum Acidobacteria from a deep-sea hydrothermal vent chimney in the Southern Okinawa Trough.</title>
        <authorList>
            <person name="Izumi H."/>
            <person name="Nunoura T."/>
            <person name="Miyazaki M."/>
            <person name="Mino S."/>
            <person name="Toki T."/>
            <person name="Takai K."/>
            <person name="Sako Y."/>
            <person name="Sawabe T."/>
            <person name="Nakagawa S."/>
        </authorList>
    </citation>
    <scope>NUCLEOTIDE SEQUENCE [LARGE SCALE GENOMIC DNA]</scope>
    <source>
        <strain evidence="15 16">AC55</strain>
    </source>
</reference>
<dbReference type="PROSITE" id="PS50113">
    <property type="entry name" value="PAC"/>
    <property type="match status" value="2"/>
</dbReference>
<dbReference type="SMART" id="SM00448">
    <property type="entry name" value="REC"/>
    <property type="match status" value="1"/>
</dbReference>
<dbReference type="InterPro" id="IPR004358">
    <property type="entry name" value="Sig_transdc_His_kin-like_C"/>
</dbReference>
<dbReference type="InterPro" id="IPR001789">
    <property type="entry name" value="Sig_transdc_resp-reg_receiver"/>
</dbReference>
<dbReference type="Pfam" id="PF13426">
    <property type="entry name" value="PAS_9"/>
    <property type="match status" value="2"/>
</dbReference>
<dbReference type="PANTHER" id="PTHR43065:SF46">
    <property type="entry name" value="C4-DICARBOXYLATE TRANSPORT SENSOR PROTEIN DCTB"/>
    <property type="match status" value="1"/>
</dbReference>
<dbReference type="Gene3D" id="3.30.565.10">
    <property type="entry name" value="Histidine kinase-like ATPase, C-terminal domain"/>
    <property type="match status" value="1"/>
</dbReference>
<dbReference type="EMBL" id="AP017470">
    <property type="protein sequence ID" value="BBB32992.1"/>
    <property type="molecule type" value="Genomic_DNA"/>
</dbReference>
<keyword evidence="7" id="KW-0067">ATP-binding</keyword>
<dbReference type="InterPro" id="IPR005467">
    <property type="entry name" value="His_kinase_dom"/>
</dbReference>
<dbReference type="InterPro" id="IPR013655">
    <property type="entry name" value="PAS_fold_3"/>
</dbReference>
<feature type="domain" description="Response regulatory" evidence="12">
    <location>
        <begin position="882"/>
        <end position="1002"/>
    </location>
</feature>
<dbReference type="GO" id="GO:0000155">
    <property type="term" value="F:phosphorelay sensor kinase activity"/>
    <property type="evidence" value="ECO:0007669"/>
    <property type="project" value="InterPro"/>
</dbReference>
<dbReference type="KEGG" id="thyd:TTHT_1486"/>
<dbReference type="PROSITE" id="PS50110">
    <property type="entry name" value="RESPONSE_REGULATORY"/>
    <property type="match status" value="1"/>
</dbReference>
<dbReference type="NCBIfam" id="TIGR00229">
    <property type="entry name" value="sensory_box"/>
    <property type="match status" value="3"/>
</dbReference>
<evidence type="ECO:0000313" key="16">
    <source>
        <dbReference type="Proteomes" id="UP000595564"/>
    </source>
</evidence>
<dbReference type="GO" id="GO:0005524">
    <property type="term" value="F:ATP binding"/>
    <property type="evidence" value="ECO:0007669"/>
    <property type="project" value="UniProtKB-KW"/>
</dbReference>
<evidence type="ECO:0000256" key="10">
    <source>
        <dbReference type="SAM" id="Phobius"/>
    </source>
</evidence>
<evidence type="ECO:0000313" key="15">
    <source>
        <dbReference type="EMBL" id="BBB32992.1"/>
    </source>
</evidence>
<dbReference type="Gene3D" id="1.10.287.130">
    <property type="match status" value="1"/>
</dbReference>
<dbReference type="InterPro" id="IPR003594">
    <property type="entry name" value="HATPase_dom"/>
</dbReference>
<dbReference type="Proteomes" id="UP000595564">
    <property type="component" value="Chromosome"/>
</dbReference>
<evidence type="ECO:0000256" key="4">
    <source>
        <dbReference type="ARBA" id="ARBA00022679"/>
    </source>
</evidence>
<feature type="domain" description="Histidine kinase" evidence="11">
    <location>
        <begin position="623"/>
        <end position="842"/>
    </location>
</feature>
<keyword evidence="6 15" id="KW-0418">Kinase</keyword>
<dbReference type="InterPro" id="IPR001610">
    <property type="entry name" value="PAC"/>
</dbReference>
<keyword evidence="4" id="KW-0808">Transferase</keyword>
<keyword evidence="3 9" id="KW-0597">Phosphoprotein</keyword>
<dbReference type="AlphaFoldDB" id="A0A7R6PMU4"/>
<feature type="domain" description="PAS" evidence="13">
    <location>
        <begin position="480"/>
        <end position="538"/>
    </location>
</feature>
<feature type="domain" description="PAS" evidence="13">
    <location>
        <begin position="381"/>
        <end position="425"/>
    </location>
</feature>
<dbReference type="SUPFAM" id="SSF52172">
    <property type="entry name" value="CheY-like"/>
    <property type="match status" value="1"/>
</dbReference>
<evidence type="ECO:0000256" key="2">
    <source>
        <dbReference type="ARBA" id="ARBA00012438"/>
    </source>
</evidence>
<feature type="domain" description="PAC" evidence="14">
    <location>
        <begin position="304"/>
        <end position="356"/>
    </location>
</feature>
<feature type="domain" description="PAC" evidence="14">
    <location>
        <begin position="429"/>
        <end position="479"/>
    </location>
</feature>
<dbReference type="PROSITE" id="PS50112">
    <property type="entry name" value="PAS"/>
    <property type="match status" value="3"/>
</dbReference>
<dbReference type="Pfam" id="PF02518">
    <property type="entry name" value="HATPase_c"/>
    <property type="match status" value="1"/>
</dbReference>
<feature type="modified residue" description="4-aspartylphosphate" evidence="9">
    <location>
        <position position="936"/>
    </location>
</feature>
<dbReference type="SMART" id="SM00388">
    <property type="entry name" value="HisKA"/>
    <property type="match status" value="1"/>
</dbReference>
<evidence type="ECO:0000259" key="11">
    <source>
        <dbReference type="PROSITE" id="PS50109"/>
    </source>
</evidence>
<name>A0A7R6PMU4_9BACT</name>
<sequence>MRMKKSKVPSILNKFSVAYLVQILVAFTISGFLFMGVSYFQKNKTFLKEINSYAESFANVIAYPLWSYDFDAVGRYTQVFAENKDVYAVSVFDDAGKTVISWVSPYSKEAIPAELSKKIIKPVFFNNKKIGAVEILYSKERLKSFVNSYILLMLCLIVVLTIIMLIGSRYLIKNYILVPFEILSDAIEEVEKGKYEYDAIGRDVKFREFGKLLNEIEKMVNAIKSREDELSEVNEELSILLKSMPDGFVLMDSGGNILQVNESFVEMFKYSEEKLKNMNVMDLSDETFSKNLFKNYLEEALKNGLTSFRWIAKSKDGRSFWIFVRLSVVVLKGEKYFIALVHDIDEEVKLQEKLKESEEKFRAFAENTKAAVFLYSEYFEYVNPATCQILGYSEEEMLKMHFWEVVHPEEQMLVKERGLKRLEGDEVPQSYEFRIVRKDGKVRWIEFVADHIEIKNRKLALGTAIDITPRKVYQEGLKQEKEKLAATLRSIAEGVVVLDEKGRVSIVNKAAEKLFNQKEKDLVGLNCNEVLSFYFEDELGTREIKKVSLSFKEIIEGYQNDKLFLYKDNGDELFVAVSGSPVRINQKILGGIVVISDITEHEIYKREIVKQKKLESLATLAAGIAHDFNNLLQVLQGNIELALIKASDDLKPILERAQISLKKATGLAQRLLTFAKGGAPIKKKIENVGEFLKNMANLFLAGSSIKTIFEIAPDLYPIEADPTQLEQVFNNIFTNARDVLKNKGTITIKAENFFYDKKKYASLPLKEKYLKYIHITIEDNGPGIPHEILERIFEPYFTTKKYGTGLGLAVAYSVISKHEGYITAENNPSGGAIFHIYLPVKEGLEEKPKPKIVKIEEKDVPHSVLKKGGKETIEDFDFSSLNILFMDDEEDVRDVAEDFAYALNCNIVCVANGEDAVKEYKDALNRGERFDIVFVDLTVVGGMGGEETLKELKKIDPDVKVVVSSGYAHSAAMSQFKKLGFVNVLPKPYLLEDFKRVIFESLSD</sequence>
<dbReference type="SMART" id="SM00387">
    <property type="entry name" value="HATPase_c"/>
    <property type="match status" value="1"/>
</dbReference>
<dbReference type="EC" id="2.7.13.3" evidence="2"/>
<evidence type="ECO:0000256" key="7">
    <source>
        <dbReference type="ARBA" id="ARBA00022840"/>
    </source>
</evidence>
<evidence type="ECO:0000256" key="8">
    <source>
        <dbReference type="ARBA" id="ARBA00023012"/>
    </source>
</evidence>
<evidence type="ECO:0000256" key="6">
    <source>
        <dbReference type="ARBA" id="ARBA00022777"/>
    </source>
</evidence>
<organism evidence="15 16">
    <name type="scientific">Thermotomaculum hydrothermale</name>
    <dbReference type="NCBI Taxonomy" id="981385"/>
    <lineage>
        <taxon>Bacteria</taxon>
        <taxon>Pseudomonadati</taxon>
        <taxon>Acidobacteriota</taxon>
        <taxon>Holophagae</taxon>
        <taxon>Thermotomaculales</taxon>
        <taxon>Thermotomaculaceae</taxon>
        <taxon>Thermotomaculum</taxon>
    </lineage>
</organism>
<feature type="transmembrane region" description="Helical" evidence="10">
    <location>
        <begin position="20"/>
        <end position="40"/>
    </location>
</feature>
<keyword evidence="8" id="KW-0902">Two-component regulatory system</keyword>
<dbReference type="Pfam" id="PF08447">
    <property type="entry name" value="PAS_3"/>
    <property type="match status" value="1"/>
</dbReference>
<evidence type="ECO:0000256" key="9">
    <source>
        <dbReference type="PROSITE-ProRule" id="PRU00169"/>
    </source>
</evidence>
<keyword evidence="10" id="KW-0472">Membrane</keyword>
<dbReference type="InterPro" id="IPR036097">
    <property type="entry name" value="HisK_dim/P_sf"/>
</dbReference>
<evidence type="ECO:0000259" key="13">
    <source>
        <dbReference type="PROSITE" id="PS50112"/>
    </source>
</evidence>